<dbReference type="CDD" id="cd02440">
    <property type="entry name" value="AdoMet_MTases"/>
    <property type="match status" value="1"/>
</dbReference>
<evidence type="ECO:0000256" key="3">
    <source>
        <dbReference type="SAM" id="MobiDB-lite"/>
    </source>
</evidence>
<evidence type="ECO:0000259" key="4">
    <source>
        <dbReference type="Pfam" id="PF08241"/>
    </source>
</evidence>
<feature type="region of interest" description="Disordered" evidence="3">
    <location>
        <begin position="506"/>
        <end position="556"/>
    </location>
</feature>
<evidence type="ECO:0000313" key="5">
    <source>
        <dbReference type="EMBL" id="CAG9762976.1"/>
    </source>
</evidence>
<accession>A0A9N9MH11</accession>
<dbReference type="Pfam" id="PF08241">
    <property type="entry name" value="Methyltransf_11"/>
    <property type="match status" value="1"/>
</dbReference>
<feature type="region of interest" description="Disordered" evidence="3">
    <location>
        <begin position="814"/>
        <end position="833"/>
    </location>
</feature>
<dbReference type="GO" id="GO:0005634">
    <property type="term" value="C:nucleus"/>
    <property type="evidence" value="ECO:0007669"/>
    <property type="project" value="TreeGrafter"/>
</dbReference>
<dbReference type="FunFam" id="3.40.50.150:FF:000195">
    <property type="entry name" value="Methyltransferase domain containing protein"/>
    <property type="match status" value="1"/>
</dbReference>
<dbReference type="PANTHER" id="PTHR13069">
    <property type="entry name" value="ALKYLATED DNA REPAIR PROTEIN ALKB HOMOLOG 8"/>
    <property type="match status" value="1"/>
</dbReference>
<feature type="region of interest" description="Disordered" evidence="3">
    <location>
        <begin position="576"/>
        <end position="614"/>
    </location>
</feature>
<dbReference type="InterPro" id="IPR013216">
    <property type="entry name" value="Methyltransf_11"/>
</dbReference>
<reference evidence="5" key="1">
    <citation type="submission" date="2022-01" db="EMBL/GenBank/DDBJ databases">
        <authorList>
            <person name="King R."/>
        </authorList>
    </citation>
    <scope>NUCLEOTIDE SEQUENCE</scope>
</reference>
<keyword evidence="2" id="KW-0808">Transferase</keyword>
<dbReference type="AlphaFoldDB" id="A0A9N9MH11"/>
<dbReference type="EMBL" id="OU892288">
    <property type="protein sequence ID" value="CAG9762976.1"/>
    <property type="molecule type" value="Genomic_DNA"/>
</dbReference>
<dbReference type="GO" id="GO:0008757">
    <property type="term" value="F:S-adenosylmethionine-dependent methyltransferase activity"/>
    <property type="evidence" value="ECO:0007669"/>
    <property type="project" value="InterPro"/>
</dbReference>
<dbReference type="GO" id="GO:0005737">
    <property type="term" value="C:cytoplasm"/>
    <property type="evidence" value="ECO:0007669"/>
    <property type="project" value="TreeGrafter"/>
</dbReference>
<dbReference type="GO" id="GO:0002098">
    <property type="term" value="P:tRNA wobble uridine modification"/>
    <property type="evidence" value="ECO:0007669"/>
    <property type="project" value="TreeGrafter"/>
</dbReference>
<dbReference type="Gene3D" id="3.40.50.150">
    <property type="entry name" value="Vaccinia Virus protein VP39"/>
    <property type="match status" value="2"/>
</dbReference>
<dbReference type="Proteomes" id="UP001152799">
    <property type="component" value="Chromosome 12"/>
</dbReference>
<dbReference type="InterPro" id="IPR029063">
    <property type="entry name" value="SAM-dependent_MTases_sf"/>
</dbReference>
<feature type="region of interest" description="Disordered" evidence="3">
    <location>
        <begin position="1031"/>
        <end position="1051"/>
    </location>
</feature>
<evidence type="ECO:0000256" key="2">
    <source>
        <dbReference type="ARBA" id="ARBA00022679"/>
    </source>
</evidence>
<feature type="domain" description="Methyltransferase type 11" evidence="4">
    <location>
        <begin position="52"/>
        <end position="141"/>
    </location>
</feature>
<proteinExistence type="predicted"/>
<gene>
    <name evidence="5" type="ORF">CEUTPL_LOCUS3647</name>
</gene>
<name>A0A9N9MH11_9CUCU</name>
<feature type="compositionally biased region" description="Polar residues" evidence="3">
    <location>
        <begin position="577"/>
        <end position="608"/>
    </location>
</feature>
<evidence type="ECO:0000313" key="6">
    <source>
        <dbReference type="Proteomes" id="UP001152799"/>
    </source>
</evidence>
<dbReference type="SUPFAM" id="SSF53335">
    <property type="entry name" value="S-adenosyl-L-methionine-dependent methyltransferases"/>
    <property type="match status" value="1"/>
</dbReference>
<keyword evidence="6" id="KW-1185">Reference proteome</keyword>
<evidence type="ECO:0000256" key="1">
    <source>
        <dbReference type="ARBA" id="ARBA00022603"/>
    </source>
</evidence>
<dbReference type="GO" id="GO:0030488">
    <property type="term" value="P:tRNA methylation"/>
    <property type="evidence" value="ECO:0007669"/>
    <property type="project" value="TreeGrafter"/>
</dbReference>
<feature type="compositionally biased region" description="Basic and acidic residues" evidence="3">
    <location>
        <begin position="521"/>
        <end position="545"/>
    </location>
</feature>
<protein>
    <recommendedName>
        <fullName evidence="4">Methyltransferase type 11 domain-containing protein</fullName>
    </recommendedName>
</protein>
<dbReference type="PANTHER" id="PTHR13069:SF37">
    <property type="entry name" value="FIRE DANCER"/>
    <property type="match status" value="1"/>
</dbReference>
<keyword evidence="1" id="KW-0489">Methyltransferase</keyword>
<organism evidence="5 6">
    <name type="scientific">Ceutorhynchus assimilis</name>
    <name type="common">cabbage seed weevil</name>
    <dbReference type="NCBI Taxonomy" id="467358"/>
    <lineage>
        <taxon>Eukaryota</taxon>
        <taxon>Metazoa</taxon>
        <taxon>Ecdysozoa</taxon>
        <taxon>Arthropoda</taxon>
        <taxon>Hexapoda</taxon>
        <taxon>Insecta</taxon>
        <taxon>Pterygota</taxon>
        <taxon>Neoptera</taxon>
        <taxon>Endopterygota</taxon>
        <taxon>Coleoptera</taxon>
        <taxon>Polyphaga</taxon>
        <taxon>Cucujiformia</taxon>
        <taxon>Curculionidae</taxon>
        <taxon>Ceutorhynchinae</taxon>
        <taxon>Ceutorhynchus</taxon>
    </lineage>
</organism>
<dbReference type="OrthoDB" id="271595at2759"/>
<dbReference type="GO" id="GO:0106335">
    <property type="term" value="F:tRNA (5-carboxymethyluridine(34)-5-O)-methyltransferase activity"/>
    <property type="evidence" value="ECO:0007669"/>
    <property type="project" value="TreeGrafter"/>
</dbReference>
<dbReference type="InterPro" id="IPR051422">
    <property type="entry name" value="AlkB_tRNA_MeTrf/Diox"/>
</dbReference>
<dbReference type="GO" id="GO:0000049">
    <property type="term" value="F:tRNA binding"/>
    <property type="evidence" value="ECO:0007669"/>
    <property type="project" value="TreeGrafter"/>
</dbReference>
<sequence length="1112" mass="125373">MAVNERVSRSFALEQTYVHEVYEQYHDNPRSKPWPKVQEFLEKLEPGALVCDVGCGNGKYLKVNMSIYNLGGEKSIRLSDLARQKQNEVIRLDNLALPFKDNCFDTVLSLSVVHHFATTDRRVSALREMARVLRVGGRMIITVWAMEQDYRKFESQDVLVPWRRPKLKTQCETNSEDHSDSDSNKSFRFRNTFRRKSYKDPYRKTSSGSSTLSSPSETCYGFVRRALQKIAGGGRRVVAGSWFLDNWIACMHKQPPLQKRYDPDGCEYCDCSGCDTVEDQPIELLRIDDEEPRKIPRRQTCPVPQISADIDVFKSRSMNNIRAALENNNNNRCKLKPQNGCNQTNKENSEKALKVTLKKPKLVKQKKSLCDEDADEALDQPTDMKNLVRAMPDFKSTTTRQERGGVPKQRSLNEEILMSTDRLKEKERLRQNIQKQTSLNEDLIYKRVHTFESLRESFLAVASSKSFQMLKNRIKNSTTMEKVSSTSLKNGFVKIFQTWKGAELKSPKDNENLKNSLNCHSTDKESNEKPGERRHSKEDGSDSSKDSSLQSDTSVDSEDSFASVIFVPKSDPMSPIAGTSFSAGPTSPLLKNTSAPQSPRIKQSSCPTSPRVKQVPNNLTKQLSSPKPSTELLTTFFPIKPTRKQMAQKYSVQPIPQFKKTIHNTPPEIIVPNVISPTDEASRAEKLKKIRDILAQKPGFGSKSKSHCPIVRKISDPARKDQSLAKSIPKLLKLEIFNPEEDDDSDNSCVSSPDSVNEKFLFSDESLLEATANVASSLEEAVDKVIGSRPKKKLPSVDVFSILHRRLSSDTTPLLEEDDKNIPNGDSRRPSNTWNEECHKHLTAFADKLSEKLMKELDEYQLTMDNIDDPYIHRLSEELHDLSILSDEIRKQNDYLRLSQKPAKSCAKCKKQCACARPSIKLNNIISTPCVNNSVNPALNSLSKRNYVNINVIKSEDNERFNEESSKRFLIAKGSSSESFDSSDKGSSSNSLLSSGATSINFAGQSIASSVTDLSSTASLVSTESKRTMDTLLPGNLKRRDGSGLSDVSADSSWPSEEVGGEITYHRYYHVFRQGELEKLIEKYVDDLHVVSSTYEHASWCIIAEKVQIWTI</sequence>